<accession>A0A3N6LSE7</accession>
<dbReference type="RefSeq" id="WP_124176723.1">
    <property type="nucleotide sequence ID" value="NZ_REFY01000001.1"/>
</dbReference>
<protein>
    <submittedName>
        <fullName evidence="1">Uncharacterized protein</fullName>
    </submittedName>
</protein>
<reference evidence="1 2" key="1">
    <citation type="submission" date="2018-10" db="EMBL/GenBank/DDBJ databases">
        <title>Natrarchaeobius chitinivorans gen. nov., sp. nov., and Natrarchaeobius haloalkaliphilus sp. nov., alkaliphilic, chitin-utilizing haloarchaea from hypersaline alkaline lakes.</title>
        <authorList>
            <person name="Sorokin D.Y."/>
            <person name="Elcheninov A.G."/>
            <person name="Kostrikina N.A."/>
            <person name="Bale N.J."/>
            <person name="Sinninghe Damste J.S."/>
            <person name="Khijniak T.V."/>
            <person name="Kublanov I.V."/>
            <person name="Toshchakov S.V."/>
        </authorList>
    </citation>
    <scope>NUCLEOTIDE SEQUENCE [LARGE SCALE GENOMIC DNA]</scope>
    <source>
        <strain evidence="1 2">AArcht-Sl</strain>
    </source>
</reference>
<evidence type="ECO:0000313" key="1">
    <source>
        <dbReference type="EMBL" id="RQG92843.1"/>
    </source>
</evidence>
<dbReference type="OrthoDB" id="78091at2157"/>
<comment type="caution">
    <text evidence="1">The sequence shown here is derived from an EMBL/GenBank/DDBJ whole genome shotgun (WGS) entry which is preliminary data.</text>
</comment>
<gene>
    <name evidence="1" type="ORF">EA462_01045</name>
</gene>
<name>A0A3N6LSE7_9EURY</name>
<organism evidence="1 2">
    <name type="scientific">Natrarchaeobius halalkaliphilus</name>
    <dbReference type="NCBI Taxonomy" id="1679091"/>
    <lineage>
        <taxon>Archaea</taxon>
        <taxon>Methanobacteriati</taxon>
        <taxon>Methanobacteriota</taxon>
        <taxon>Stenosarchaea group</taxon>
        <taxon>Halobacteria</taxon>
        <taxon>Halobacteriales</taxon>
        <taxon>Natrialbaceae</taxon>
        <taxon>Natrarchaeobius</taxon>
    </lineage>
</organism>
<dbReference type="EMBL" id="REFY01000001">
    <property type="protein sequence ID" value="RQG92843.1"/>
    <property type="molecule type" value="Genomic_DNA"/>
</dbReference>
<dbReference type="AlphaFoldDB" id="A0A3N6LSE7"/>
<sequence length="467" mass="54300">MNRDELLAELTEDILTYAMHGSFPQGEVAKSIKPKTLDERFEEYELLLDLHFVLQQEVVDFVEALPERLRSIRTETRNVSRTRRGTVDGRINWGATVKQRYSEHPRDRSIFVCDNRSENYDIPENLVLKKLVSVIHRTTREAEEYLRQDYDWVTDTWKENGELIDDLQRVVERNVHIRRIRKPDAYEPTERMLTTAANSRHEIYQDAAKLLRTRRRLFRGESDAIRRLLDETAIAPDDTETLFELFVLFRFVATLEDLRKTRPNFQTIRSGRQEVARFEGETELVLYHDTAGGDQGLNFVAVPDEDKDEKALSRTEQVQLVAQEVAENYFGKKYRNTTGRPDVIVLEIIAGDDDREYLITEVKNSTREKTIRQGIKETLEYIAFLRVNEEFVFGSREDADVRDVDVADIDESYFGDGWNGMLVVQDLDRETSSLDEQGDNEIVILQASELRDNLEPVLLQAVDGLNE</sequence>
<keyword evidence="2" id="KW-1185">Reference proteome</keyword>
<dbReference type="Proteomes" id="UP000273828">
    <property type="component" value="Unassembled WGS sequence"/>
</dbReference>
<proteinExistence type="predicted"/>
<evidence type="ECO:0000313" key="2">
    <source>
        <dbReference type="Proteomes" id="UP000273828"/>
    </source>
</evidence>